<evidence type="ECO:0000313" key="6">
    <source>
        <dbReference type="Proteomes" id="UP001350748"/>
    </source>
</evidence>
<evidence type="ECO:0000259" key="4">
    <source>
        <dbReference type="PROSITE" id="PS50075"/>
    </source>
</evidence>
<dbReference type="Pfam" id="PF00668">
    <property type="entry name" value="Condensation"/>
    <property type="match status" value="1"/>
</dbReference>
<comment type="caution">
    <text evidence="5">The sequence shown here is derived from an EMBL/GenBank/DDBJ whole genome shotgun (WGS) entry which is preliminary data.</text>
</comment>
<dbReference type="Gene3D" id="1.10.1200.10">
    <property type="entry name" value="ACP-like"/>
    <property type="match status" value="1"/>
</dbReference>
<dbReference type="InterPro" id="IPR006162">
    <property type="entry name" value="Ppantetheine_attach_site"/>
</dbReference>
<sequence length="1035" mass="114728">MAEEFTRLLANEEIRRFDQALPGLDDAACAPAAMDIRQAKETIQRGLELTEHEERTWLRQQQDPDAVLKHVAAYRLVGGADIGRLIGALRATLTKLPGLDVRYRFDNDDGLRKYDGAGASQNIHVQRVESCADAVNALLREQETPWNLEEAAPISFTLFLARDEVILGVVAHHILDGASPWKRIFGSLSQLYNEGLAPVADADGYDDREGATLAKAGWLAAIESDIGQSFAPWLQKSKAGSELDIVDFGKASFLEKSLRAKAAPRYGAQIEATPFLRLLESQPTPHALLAAGAALFGRYLSALNGGTPVDICMQRGAAAAMSDFGISFAELDLVRATLRHDSASEKEDIRRIVADLEHQEDKRPAASEQAAFSHPRILVTWLTDPSAYLRLDGLSVERLPTPSTERYPDLILGIGWDGARKMTLELVTGQSLSPTIGAFLLERFIAFIEEDQTIAPVAFDGLLQGAAAGAERRTSDAEPSAVSSYNGANGIDEEAVAQLILAEFRQALLSPAMTVHDDFFDYGGHSLVATRVIGRLLTIHGVEVRFNDLFSHPTAAALSKYARQRGDGDATSAVLDRKRRASQVAPLSLAQKSLWKAYEAFGYNEIFNLPFALRFMDRVDEQAFERAFLDVLERHPGLRTLFRKEGDDVRQQVVSLDELSHYKWFWRSEESQSVDRRSEGGHHFDLAHELPLRLRFMIEEATGRQILSFLFHHIVLDEWSVNLMMDELGHAYRRRVDGEVPRWENQPAPFHEFAIHQNDAGLNQAHLAYWTETLRGAPKGAPIFKETFIAEGHAKQEASSAGGWVELKLERAVSEGLYALAKQNSASLFNVVYSAIAASLHFLGSLNDIVIGTSASGRNNPQFFDTIGYFTTVVAHRVKFPEGITLAGLIEQVKNSINDSLPHTDIPIDLVEEALGAVQGKDHLFEIFIQLHAKNKFNGAFTLSDGRTIEFQQVDPDRNESLLGLQFEVMEETVAGERTIRVLMSYRSDHYNPEQVALIRSTMSEVFSLFSRAADSQLPLAAFWSQINKAPEFGS</sequence>
<dbReference type="Gene3D" id="3.30.559.30">
    <property type="entry name" value="Nonribosomal peptide synthetase, condensation domain"/>
    <property type="match status" value="1"/>
</dbReference>
<dbReference type="Pfam" id="PF00550">
    <property type="entry name" value="PP-binding"/>
    <property type="match status" value="1"/>
</dbReference>
<gene>
    <name evidence="5" type="ORF">V3H18_00695</name>
</gene>
<dbReference type="SUPFAM" id="SSF52777">
    <property type="entry name" value="CoA-dependent acyltransferases"/>
    <property type="match status" value="3"/>
</dbReference>
<comment type="cofactor">
    <cofactor evidence="1">
        <name>pantetheine 4'-phosphate</name>
        <dbReference type="ChEBI" id="CHEBI:47942"/>
    </cofactor>
</comment>
<evidence type="ECO:0000256" key="3">
    <source>
        <dbReference type="ARBA" id="ARBA00022553"/>
    </source>
</evidence>
<dbReference type="InterPro" id="IPR001242">
    <property type="entry name" value="Condensation_dom"/>
</dbReference>
<accession>A0ABU7XCC1</accession>
<proteinExistence type="predicted"/>
<dbReference type="EMBL" id="JAZHYN010000001">
    <property type="protein sequence ID" value="MEF3365044.1"/>
    <property type="molecule type" value="Genomic_DNA"/>
</dbReference>
<feature type="domain" description="Carrier" evidence="4">
    <location>
        <begin position="491"/>
        <end position="566"/>
    </location>
</feature>
<dbReference type="RefSeq" id="WP_332079940.1">
    <property type="nucleotide sequence ID" value="NZ_JAZHYN010000001.1"/>
</dbReference>
<dbReference type="SUPFAM" id="SSF47336">
    <property type="entry name" value="ACP-like"/>
    <property type="match status" value="1"/>
</dbReference>
<dbReference type="InterPro" id="IPR036736">
    <property type="entry name" value="ACP-like_sf"/>
</dbReference>
<dbReference type="Proteomes" id="UP001350748">
    <property type="component" value="Unassembled WGS sequence"/>
</dbReference>
<dbReference type="PROSITE" id="PS50075">
    <property type="entry name" value="CARRIER"/>
    <property type="match status" value="1"/>
</dbReference>
<evidence type="ECO:0000256" key="2">
    <source>
        <dbReference type="ARBA" id="ARBA00022450"/>
    </source>
</evidence>
<name>A0ABU7XCC1_9HYPH</name>
<dbReference type="PANTHER" id="PTHR45527">
    <property type="entry name" value="NONRIBOSOMAL PEPTIDE SYNTHETASE"/>
    <property type="match status" value="1"/>
</dbReference>
<organism evidence="5 6">
    <name type="scientific">Methylocystis borbori</name>
    <dbReference type="NCBI Taxonomy" id="3118750"/>
    <lineage>
        <taxon>Bacteria</taxon>
        <taxon>Pseudomonadati</taxon>
        <taxon>Pseudomonadota</taxon>
        <taxon>Alphaproteobacteria</taxon>
        <taxon>Hyphomicrobiales</taxon>
        <taxon>Methylocystaceae</taxon>
        <taxon>Methylocystis</taxon>
    </lineage>
</organism>
<dbReference type="InterPro" id="IPR020806">
    <property type="entry name" value="PKS_PP-bd"/>
</dbReference>
<dbReference type="PANTHER" id="PTHR45527:SF1">
    <property type="entry name" value="FATTY ACID SYNTHASE"/>
    <property type="match status" value="1"/>
</dbReference>
<keyword evidence="2" id="KW-0596">Phosphopantetheine</keyword>
<reference evidence="5 6" key="1">
    <citation type="submission" date="2024-02" db="EMBL/GenBank/DDBJ databases">
        <authorList>
            <person name="Grouzdev D."/>
        </authorList>
    </citation>
    <scope>NUCLEOTIDE SEQUENCE [LARGE SCALE GENOMIC DNA]</scope>
    <source>
        <strain evidence="5 6">9N</strain>
    </source>
</reference>
<evidence type="ECO:0000313" key="5">
    <source>
        <dbReference type="EMBL" id="MEF3365044.1"/>
    </source>
</evidence>
<dbReference type="SMART" id="SM00823">
    <property type="entry name" value="PKS_PP"/>
    <property type="match status" value="1"/>
</dbReference>
<protein>
    <submittedName>
        <fullName evidence="5">Condensation domain-containing protein</fullName>
    </submittedName>
</protein>
<evidence type="ECO:0000256" key="1">
    <source>
        <dbReference type="ARBA" id="ARBA00001957"/>
    </source>
</evidence>
<keyword evidence="6" id="KW-1185">Reference proteome</keyword>
<dbReference type="InterPro" id="IPR023213">
    <property type="entry name" value="CAT-like_dom_sf"/>
</dbReference>
<keyword evidence="3" id="KW-0597">Phosphoprotein</keyword>
<dbReference type="Gene3D" id="3.30.559.10">
    <property type="entry name" value="Chloramphenicol acetyltransferase-like domain"/>
    <property type="match status" value="2"/>
</dbReference>
<dbReference type="InterPro" id="IPR009081">
    <property type="entry name" value="PP-bd_ACP"/>
</dbReference>
<dbReference type="PROSITE" id="PS00012">
    <property type="entry name" value="PHOSPHOPANTETHEINE"/>
    <property type="match status" value="1"/>
</dbReference>